<dbReference type="Proteomes" id="UP000198634">
    <property type="component" value="Unassembled WGS sequence"/>
</dbReference>
<accession>A0A1H9GHV4</accession>
<reference evidence="1 2" key="1">
    <citation type="submission" date="2016-10" db="EMBL/GenBank/DDBJ databases">
        <authorList>
            <person name="de Groot N.N."/>
        </authorList>
    </citation>
    <scope>NUCLEOTIDE SEQUENCE [LARGE SCALE GENOMIC DNA]</scope>
    <source>
        <strain evidence="1 2">DSM 22007</strain>
    </source>
</reference>
<dbReference type="OrthoDB" id="7728363at2"/>
<protein>
    <submittedName>
        <fullName evidence="1">Uncharacterized protein</fullName>
    </submittedName>
</protein>
<keyword evidence="2" id="KW-1185">Reference proteome</keyword>
<organism evidence="1 2">
    <name type="scientific">Thalassovita taeanensis</name>
    <dbReference type="NCBI Taxonomy" id="657014"/>
    <lineage>
        <taxon>Bacteria</taxon>
        <taxon>Pseudomonadati</taxon>
        <taxon>Pseudomonadota</taxon>
        <taxon>Alphaproteobacteria</taxon>
        <taxon>Rhodobacterales</taxon>
        <taxon>Roseobacteraceae</taxon>
        <taxon>Thalassovita</taxon>
    </lineage>
</organism>
<dbReference type="AlphaFoldDB" id="A0A1H9GHV4"/>
<dbReference type="EMBL" id="FOEP01000007">
    <property type="protein sequence ID" value="SEQ49651.1"/>
    <property type="molecule type" value="Genomic_DNA"/>
</dbReference>
<evidence type="ECO:0000313" key="2">
    <source>
        <dbReference type="Proteomes" id="UP000198634"/>
    </source>
</evidence>
<dbReference type="RefSeq" id="WP_090270086.1">
    <property type="nucleotide sequence ID" value="NZ_FOEP01000007.1"/>
</dbReference>
<sequence>MYYSKIIPDPKLTHCKESEHAFRAYFQDHDEALGHAAVLLGGRRGARLINAVREAMDCRGPFTRRLRRQLLELRNLLFLEYAYNDDWGDGSGFALLEPDDPIVPEICLLADGLEQALHDAGVVGMEDTQAA</sequence>
<proteinExistence type="predicted"/>
<evidence type="ECO:0000313" key="1">
    <source>
        <dbReference type="EMBL" id="SEQ49651.1"/>
    </source>
</evidence>
<name>A0A1H9GHV4_9RHOB</name>
<gene>
    <name evidence="1" type="ORF">SAMN04488092_107187</name>
</gene>